<sequence>MKKLTIALIIITLLVPKQSKAQSNGAAAAAAVGVGLLAIGAGIAAVEDMKERAELTATQWVLANHPELNSFSLKTLDFNGKKTKDMSATSVISFKIQEFSPSDNPKLDGRKQVLLAFTSYGWISDQGIDFNKVQWYLIDSDEWLNMMVAYAKVASKEKSDAVLKDVLNNGVVVNKGIKAKGKSEIPFFKLEGDMYLVTDYSSEMKLIYNEKTLGIFLKKTENLVQMGRAAVIDTHEFLFQNN</sequence>
<evidence type="ECO:0000313" key="2">
    <source>
        <dbReference type="EMBL" id="MBF2709094.1"/>
    </source>
</evidence>
<feature type="signal peptide" evidence="1">
    <location>
        <begin position="1"/>
        <end position="21"/>
    </location>
</feature>
<comment type="caution">
    <text evidence="2">The sequence shown here is derived from an EMBL/GenBank/DDBJ whole genome shotgun (WGS) entry which is preliminary data.</text>
</comment>
<proteinExistence type="predicted"/>
<dbReference type="AlphaFoldDB" id="A0A930UE51"/>
<name>A0A930UE51_9FLAO</name>
<dbReference type="EMBL" id="JADHEC010000023">
    <property type="protein sequence ID" value="MBF2709094.1"/>
    <property type="molecule type" value="Genomic_DNA"/>
</dbReference>
<keyword evidence="1" id="KW-0732">Signal</keyword>
<feature type="chain" id="PRO_5037205297" evidence="1">
    <location>
        <begin position="22"/>
        <end position="242"/>
    </location>
</feature>
<organism evidence="2 3">
    <name type="scientific">Flavobacterium soyangense</name>
    <dbReference type="NCBI Taxonomy" id="2023265"/>
    <lineage>
        <taxon>Bacteria</taxon>
        <taxon>Pseudomonadati</taxon>
        <taxon>Bacteroidota</taxon>
        <taxon>Flavobacteriia</taxon>
        <taxon>Flavobacteriales</taxon>
        <taxon>Flavobacteriaceae</taxon>
        <taxon>Flavobacterium</taxon>
    </lineage>
</organism>
<protein>
    <submittedName>
        <fullName evidence="2">Uncharacterized protein</fullName>
    </submittedName>
</protein>
<accession>A0A930UE51</accession>
<dbReference type="Proteomes" id="UP000646211">
    <property type="component" value="Unassembled WGS sequence"/>
</dbReference>
<keyword evidence="3" id="KW-1185">Reference proteome</keyword>
<evidence type="ECO:0000256" key="1">
    <source>
        <dbReference type="SAM" id="SignalP"/>
    </source>
</evidence>
<evidence type="ECO:0000313" key="3">
    <source>
        <dbReference type="Proteomes" id="UP000646211"/>
    </source>
</evidence>
<reference evidence="2" key="1">
    <citation type="submission" date="2020-11" db="EMBL/GenBank/DDBJ databases">
        <title>Genome of Flavobacterium soyangense.</title>
        <authorList>
            <person name="Liu Q."/>
            <person name="Xin Y.-H."/>
        </authorList>
    </citation>
    <scope>NUCLEOTIDE SEQUENCE</scope>
    <source>
        <strain evidence="2">CGMCC 1.13493</strain>
    </source>
</reference>
<gene>
    <name evidence="2" type="ORF">IR213_10885</name>
</gene>
<dbReference type="RefSeq" id="WP_194312348.1">
    <property type="nucleotide sequence ID" value="NZ_JADHEC010000023.1"/>
</dbReference>